<dbReference type="Proteomes" id="UP000183926">
    <property type="component" value="Unassembled WGS sequence"/>
</dbReference>
<keyword evidence="1" id="KW-0732">Signal</keyword>
<dbReference type="EMBL" id="FPBL01000008">
    <property type="protein sequence ID" value="SFU71653.1"/>
    <property type="molecule type" value="Genomic_DNA"/>
</dbReference>
<dbReference type="AlphaFoldDB" id="A0A1I7IFB3"/>
<feature type="chain" id="PRO_5010315314" description="Dicarboxylate transport" evidence="1">
    <location>
        <begin position="41"/>
        <end position="691"/>
    </location>
</feature>
<evidence type="ECO:0008006" key="4">
    <source>
        <dbReference type="Google" id="ProtNLM"/>
    </source>
</evidence>
<evidence type="ECO:0000313" key="3">
    <source>
        <dbReference type="Proteomes" id="UP000183926"/>
    </source>
</evidence>
<dbReference type="RefSeq" id="WP_074929015.1">
    <property type="nucleotide sequence ID" value="NZ_FPBL01000008.1"/>
</dbReference>
<evidence type="ECO:0000313" key="2">
    <source>
        <dbReference type="EMBL" id="SFU71653.1"/>
    </source>
</evidence>
<protein>
    <recommendedName>
        <fullName evidence="4">Dicarboxylate transport</fullName>
    </recommendedName>
</protein>
<dbReference type="OrthoDB" id="6191549at2"/>
<feature type="signal peptide" evidence="1">
    <location>
        <begin position="1"/>
        <end position="40"/>
    </location>
</feature>
<gene>
    <name evidence="2" type="ORF">SAMN05216339_10877</name>
</gene>
<name>A0A1I7IFB3_9PROT</name>
<accession>A0A1I7IFB3</accession>
<evidence type="ECO:0000256" key="1">
    <source>
        <dbReference type="SAM" id="SignalP"/>
    </source>
</evidence>
<organism evidence="2 3">
    <name type="scientific">Nitrosomonas eutropha</name>
    <dbReference type="NCBI Taxonomy" id="916"/>
    <lineage>
        <taxon>Bacteria</taxon>
        <taxon>Pseudomonadati</taxon>
        <taxon>Pseudomonadota</taxon>
        <taxon>Betaproteobacteria</taxon>
        <taxon>Nitrosomonadales</taxon>
        <taxon>Nitrosomonadaceae</taxon>
        <taxon>Nitrosomonas</taxon>
    </lineage>
</organism>
<proteinExistence type="predicted"/>
<reference evidence="2 3" key="1">
    <citation type="submission" date="2016-10" db="EMBL/GenBank/DDBJ databases">
        <authorList>
            <person name="de Groot N.N."/>
        </authorList>
    </citation>
    <scope>NUCLEOTIDE SEQUENCE [LARGE SCALE GENOMIC DNA]</scope>
    <source>
        <strain evidence="2 3">Nm24</strain>
    </source>
</reference>
<sequence length="691" mass="77414">MKPRCFWFLRICFPVCICRLATRLWLFFLIYAGCCSPANAAVPYFNFVLENIRHPAFNIRSASIKLTNISSPVLEINVGELLAGNWRWHDLRLRCNQIRINHELISCEMGTLQLGKLFSSITFQLSLQHKQLVLEVHPFPTKNPREKWQLMIDWQAEKWRGVLKIVNGEGKFLADLLPQKEDPLQIHQAKLNGSIYLNGDKASISALSTQLSINKLSFSDASGLHAGERINLLFDLNIRRKQDVWQWWGEITWPEGEVFWQPFYFPGEGHRLTAKGIIKDDHINLSQGELSLTGIGKANFSAVVSIPDQALQQARLSAESLELSTLFGSIIRPLVAETALAETEAVGQVNVAWHYQDNTNQSLIIGLQDVSLTDTRGRFAVEGLNAHIPWNRNEALDGLIRFSNARILRIPLGATHIPIETSGVQLGIPRAEVPILDGRLLIENFMASLQTSGWQWQLNGRLFPISMEKLTESLQIQPMFGTLSGIMPKMSYANSTITMEGELVSGVFDGVAVARNLVLTKPFSLTPHLTADVAMYHIDLDLLTRAYSFGNIQGRADIEVNDLELLNWEPVRFDAKLASSAGDYKRRISQAAIKNIIALGGESAVTAIQKSFLGMFEQFRYAEIGWGCRLRGHICYMSGIESASRDDKGYVLVKGSGIPAITITGYNPEVDWLELLKRLERAIESGNPVIH</sequence>